<dbReference type="GO" id="GO:0047244">
    <property type="term" value="F:N-acetylglucosaminyldiphosphoundecaprenol N-acetyl-beta-D-mannosaminyltransferase activity"/>
    <property type="evidence" value="ECO:0007669"/>
    <property type="project" value="UniProtKB-EC"/>
</dbReference>
<dbReference type="InterPro" id="IPR004629">
    <property type="entry name" value="WecG_TagA_CpsF"/>
</dbReference>
<dbReference type="EMBL" id="UGHR01000004">
    <property type="protein sequence ID" value="STR45538.1"/>
    <property type="molecule type" value="Genomic_DNA"/>
</dbReference>
<dbReference type="Pfam" id="PF03808">
    <property type="entry name" value="Glyco_tran_WecG"/>
    <property type="match status" value="1"/>
</dbReference>
<dbReference type="OrthoDB" id="9808602at2"/>
<name>A0A377SW12_9NEIS</name>
<evidence type="ECO:0000256" key="2">
    <source>
        <dbReference type="ARBA" id="ARBA00022679"/>
    </source>
</evidence>
<dbReference type="CDD" id="cd06533">
    <property type="entry name" value="Glyco_transf_WecG_TagA"/>
    <property type="match status" value="1"/>
</dbReference>
<evidence type="ECO:0000313" key="5">
    <source>
        <dbReference type="Proteomes" id="UP000255108"/>
    </source>
</evidence>
<protein>
    <submittedName>
        <fullName evidence="4">N-acetylglucosaminyldiphosphoundecaprenol N-acetyl-beta-D-mannosaminyltransferase</fullName>
    </submittedName>
    <submittedName>
        <fullName evidence="3">N-acetylmannosaminyltransferase</fullName>
        <ecNumber evidence="3">2.4.1.187</ecNumber>
    </submittedName>
</protein>
<dbReference type="RefSeq" id="WP_115229685.1">
    <property type="nucleotide sequence ID" value="NZ_CAWOLO010000004.1"/>
</dbReference>
<keyword evidence="2 3" id="KW-0808">Transferase</keyword>
<proteinExistence type="predicted"/>
<keyword evidence="1 3" id="KW-0328">Glycosyltransferase</keyword>
<dbReference type="PANTHER" id="PTHR34136:SF1">
    <property type="entry name" value="UDP-N-ACETYL-D-MANNOSAMINURONIC ACID TRANSFERASE"/>
    <property type="match status" value="1"/>
</dbReference>
<dbReference type="NCBIfam" id="TIGR00696">
    <property type="entry name" value="wecG_tagA_cpsF"/>
    <property type="match status" value="1"/>
</dbReference>
<keyword evidence="6" id="KW-1185">Reference proteome</keyword>
<dbReference type="AlphaFoldDB" id="A0A377SW12"/>
<dbReference type="PANTHER" id="PTHR34136">
    <property type="match status" value="1"/>
</dbReference>
<evidence type="ECO:0000313" key="4">
    <source>
        <dbReference type="EMBL" id="TCU88037.1"/>
    </source>
</evidence>
<dbReference type="Proteomes" id="UP000295794">
    <property type="component" value="Unassembled WGS sequence"/>
</dbReference>
<evidence type="ECO:0000256" key="1">
    <source>
        <dbReference type="ARBA" id="ARBA00022676"/>
    </source>
</evidence>
<dbReference type="Proteomes" id="UP000255108">
    <property type="component" value="Unassembled WGS sequence"/>
</dbReference>
<reference evidence="4 6" key="2">
    <citation type="submission" date="2019-03" db="EMBL/GenBank/DDBJ databases">
        <title>Genomic Encyclopedia of Type Strains, Phase IV (KMG-IV): sequencing the most valuable type-strain genomes for metagenomic binning, comparative biology and taxonomic classification.</title>
        <authorList>
            <person name="Goeker M."/>
        </authorList>
    </citation>
    <scope>NUCLEOTIDE SEQUENCE [LARGE SCALE GENOMIC DNA]</scope>
    <source>
        <strain evidence="4 6">DSM 3764</strain>
    </source>
</reference>
<gene>
    <name evidence="3" type="primary">tagA_2</name>
    <name evidence="4" type="ORF">EV682_104207</name>
    <name evidence="3" type="ORF">NCTC11159_04113</name>
</gene>
<reference evidence="3 5" key="1">
    <citation type="submission" date="2018-06" db="EMBL/GenBank/DDBJ databases">
        <authorList>
            <consortium name="Pathogen Informatics"/>
            <person name="Doyle S."/>
        </authorList>
    </citation>
    <scope>NUCLEOTIDE SEQUENCE [LARGE SCALE GENOMIC DNA]</scope>
    <source>
        <strain evidence="3 5">NCTC11159</strain>
    </source>
</reference>
<evidence type="ECO:0000313" key="6">
    <source>
        <dbReference type="Proteomes" id="UP000295794"/>
    </source>
</evidence>
<sequence length="261" mass="29529">MSEVEINFTFARKTVSVLGAFIDVIDWDLALHKIKVWGNNRDSRYICICNAHSVVTASSDIEFYSVIQNADMATSDGAPVAWLMRKLGYTQQQRINGPDLMWKYCTEANKSADWPSVYLYGSREETLSALQLRLAEQFPHLKIAGAYSPPFRALFPLEEVNIINEINDSGAGVVWVSLGCPKQEKWMAAQHGKVMGVMIGVGAAFDYHAGTVVRAPLWMQNSGLEWLHRLCTEPRRLWKRYLVTNTLFIVKAIGQLIHKDY</sequence>
<organism evidence="3 5">
    <name type="scientific">Iodobacter fluviatilis</name>
    <dbReference type="NCBI Taxonomy" id="537"/>
    <lineage>
        <taxon>Bacteria</taxon>
        <taxon>Pseudomonadati</taxon>
        <taxon>Pseudomonadota</taxon>
        <taxon>Betaproteobacteria</taxon>
        <taxon>Neisseriales</taxon>
        <taxon>Chitinibacteraceae</taxon>
        <taxon>Iodobacter</taxon>
    </lineage>
</organism>
<accession>A0A377SW12</accession>
<dbReference type="EC" id="2.4.1.187" evidence="3"/>
<dbReference type="EMBL" id="SMBT01000004">
    <property type="protein sequence ID" value="TCU88037.1"/>
    <property type="molecule type" value="Genomic_DNA"/>
</dbReference>
<evidence type="ECO:0000313" key="3">
    <source>
        <dbReference type="EMBL" id="STR45538.1"/>
    </source>
</evidence>